<dbReference type="PROSITE" id="PS51736">
    <property type="entry name" value="RECOMBINASES_3"/>
    <property type="match status" value="1"/>
</dbReference>
<name>A0AAJ4N5R2_AGRTU</name>
<dbReference type="CDD" id="cd00338">
    <property type="entry name" value="Ser_Recombinase"/>
    <property type="match status" value="1"/>
</dbReference>
<dbReference type="InterPro" id="IPR006119">
    <property type="entry name" value="Resolv_N"/>
</dbReference>
<dbReference type="PANTHER" id="PTHR30461:SF2">
    <property type="entry name" value="SERINE RECOMBINASE PINE-RELATED"/>
    <property type="match status" value="1"/>
</dbReference>
<dbReference type="GO" id="GO:0003677">
    <property type="term" value="F:DNA binding"/>
    <property type="evidence" value="ECO:0007669"/>
    <property type="project" value="UniProtKB-KW"/>
</dbReference>
<dbReference type="SMART" id="SM00857">
    <property type="entry name" value="Resolvase"/>
    <property type="match status" value="1"/>
</dbReference>
<proteinExistence type="predicted"/>
<dbReference type="Pfam" id="PF00239">
    <property type="entry name" value="Resolvase"/>
    <property type="match status" value="1"/>
</dbReference>
<evidence type="ECO:0000256" key="2">
    <source>
        <dbReference type="ARBA" id="ARBA00023172"/>
    </source>
</evidence>
<dbReference type="RefSeq" id="WP_333722214.1">
    <property type="nucleotide sequence ID" value="NZ_CP049217.1"/>
</dbReference>
<dbReference type="InterPro" id="IPR050639">
    <property type="entry name" value="SSR_resolvase"/>
</dbReference>
<protein>
    <submittedName>
        <fullName evidence="4">Recombinase family protein</fullName>
    </submittedName>
</protein>
<dbReference type="SUPFAM" id="SSF53041">
    <property type="entry name" value="Resolvase-like"/>
    <property type="match status" value="1"/>
</dbReference>
<dbReference type="Proteomes" id="UP000663946">
    <property type="component" value="Chromosome 2"/>
</dbReference>
<gene>
    <name evidence="4" type="ORF">G6M86_20870</name>
</gene>
<evidence type="ECO:0000256" key="1">
    <source>
        <dbReference type="ARBA" id="ARBA00023125"/>
    </source>
</evidence>
<keyword evidence="1" id="KW-0238">DNA-binding</keyword>
<organism evidence="4 5">
    <name type="scientific">Agrobacterium tumefaciens</name>
    <dbReference type="NCBI Taxonomy" id="358"/>
    <lineage>
        <taxon>Bacteria</taxon>
        <taxon>Pseudomonadati</taxon>
        <taxon>Pseudomonadota</taxon>
        <taxon>Alphaproteobacteria</taxon>
        <taxon>Hyphomicrobiales</taxon>
        <taxon>Rhizobiaceae</taxon>
        <taxon>Rhizobium/Agrobacterium group</taxon>
        <taxon>Agrobacterium</taxon>
        <taxon>Agrobacterium tumefaciens complex</taxon>
    </lineage>
</organism>
<accession>A0AAJ4N5R2</accession>
<sequence length="213" mass="23445">MTKYVAYYRVSTVRQGQSGLGLEAQKKAVETFTQGHTIVSEYVEVESGRKNDRPALKAAIAECKANGSTLLIAKLDRLARNVAFIANLLESGVDIQAVDNPHASKFVMHILSGVAELEATMISERTKAALQAAKDRGTVLGGFRWDREAFVDHRKQVGQSSADKVFEWIKAIPEYESLTLQAIADSLNQNGHTTPRGKAFNPMQVSRVLNRTK</sequence>
<dbReference type="InterPro" id="IPR036162">
    <property type="entry name" value="Resolvase-like_N_sf"/>
</dbReference>
<dbReference type="Gene3D" id="3.40.50.1390">
    <property type="entry name" value="Resolvase, N-terminal catalytic domain"/>
    <property type="match status" value="1"/>
</dbReference>
<dbReference type="GO" id="GO:0000150">
    <property type="term" value="F:DNA strand exchange activity"/>
    <property type="evidence" value="ECO:0007669"/>
    <property type="project" value="InterPro"/>
</dbReference>
<evidence type="ECO:0000259" key="3">
    <source>
        <dbReference type="PROSITE" id="PS51736"/>
    </source>
</evidence>
<evidence type="ECO:0000313" key="4">
    <source>
        <dbReference type="EMBL" id="QTG15698.1"/>
    </source>
</evidence>
<feature type="domain" description="Resolvase/invertase-type recombinase catalytic" evidence="3">
    <location>
        <begin position="3"/>
        <end position="137"/>
    </location>
</feature>
<keyword evidence="2" id="KW-0233">DNA recombination</keyword>
<reference evidence="4" key="1">
    <citation type="submission" date="2020-02" db="EMBL/GenBank/DDBJ databases">
        <title>Unexpected conservation and global transmission of agrobacterial virulence plasmids.</title>
        <authorList>
            <person name="Weisberg A.J."/>
            <person name="Davis E.W. II"/>
            <person name="Tabima J.R."/>
            <person name="Belcher M.S."/>
            <person name="Miller M."/>
            <person name="Kuo C.-H."/>
            <person name="Loper J.E."/>
            <person name="Grunwald N.J."/>
            <person name="Putnam M.L."/>
            <person name="Chang J.H."/>
        </authorList>
    </citation>
    <scope>NUCLEOTIDE SEQUENCE</scope>
    <source>
        <strain evidence="4">Q15/94</strain>
    </source>
</reference>
<dbReference type="AlphaFoldDB" id="A0AAJ4N5R2"/>
<dbReference type="PANTHER" id="PTHR30461">
    <property type="entry name" value="DNA-INVERTASE FROM LAMBDOID PROPHAGE"/>
    <property type="match status" value="1"/>
</dbReference>
<evidence type="ECO:0000313" key="5">
    <source>
        <dbReference type="Proteomes" id="UP000663946"/>
    </source>
</evidence>
<dbReference type="EMBL" id="CP049217">
    <property type="protein sequence ID" value="QTG15698.1"/>
    <property type="molecule type" value="Genomic_DNA"/>
</dbReference>